<evidence type="ECO:0000313" key="1">
    <source>
        <dbReference type="EMBL" id="STH71776.1"/>
    </source>
</evidence>
<accession>A0A376P0C8</accession>
<reference evidence="1 2" key="1">
    <citation type="submission" date="2018-06" db="EMBL/GenBank/DDBJ databases">
        <authorList>
            <consortium name="Pathogen Informatics"/>
            <person name="Doyle S."/>
        </authorList>
    </citation>
    <scope>NUCLEOTIDE SEQUENCE [LARGE SCALE GENOMIC DNA]</scope>
    <source>
        <strain evidence="1 2">NCTC11341</strain>
    </source>
</reference>
<name>A0A376P0C8_ECOLX</name>
<evidence type="ECO:0000313" key="2">
    <source>
        <dbReference type="Proteomes" id="UP000254428"/>
    </source>
</evidence>
<protein>
    <submittedName>
        <fullName evidence="1">T3SS effector protein EspX</fullName>
    </submittedName>
</protein>
<gene>
    <name evidence="1" type="ORF">NCTC11341_03417</name>
</gene>
<proteinExistence type="predicted"/>
<dbReference type="EMBL" id="UGBT01000002">
    <property type="protein sequence ID" value="STH71776.1"/>
    <property type="molecule type" value="Genomic_DNA"/>
</dbReference>
<sequence length="67" mass="7941">MTNGISTSPHCLYKSNIVDNVIINKTRQNELVKVFCEYKTEFLILFDDFFRSHNLPKPSPVLHHFFR</sequence>
<dbReference type="AlphaFoldDB" id="A0A376P0C8"/>
<dbReference type="Proteomes" id="UP000254428">
    <property type="component" value="Unassembled WGS sequence"/>
</dbReference>
<organism evidence="1 2">
    <name type="scientific">Escherichia coli</name>
    <dbReference type="NCBI Taxonomy" id="562"/>
    <lineage>
        <taxon>Bacteria</taxon>
        <taxon>Pseudomonadati</taxon>
        <taxon>Pseudomonadota</taxon>
        <taxon>Gammaproteobacteria</taxon>
        <taxon>Enterobacterales</taxon>
        <taxon>Enterobacteriaceae</taxon>
        <taxon>Escherichia</taxon>
    </lineage>
</organism>